<dbReference type="GeneID" id="68107284"/>
<reference evidence="7 8" key="1">
    <citation type="journal article" date="2019" name="Sci. Rep.">
        <title>Nanopore sequencing improves the draft genome of the human pathogenic amoeba Naegleria fowleri.</title>
        <authorList>
            <person name="Liechti N."/>
            <person name="Schurch N."/>
            <person name="Bruggmann R."/>
            <person name="Wittwer M."/>
        </authorList>
    </citation>
    <scope>NUCLEOTIDE SEQUENCE [LARGE SCALE GENOMIC DNA]</scope>
    <source>
        <strain evidence="7 8">ATCC 30894</strain>
    </source>
</reference>
<comment type="similarity">
    <text evidence="6">Belongs to the eIF-2B alpha/beta/delta subunits family. MtnA subfamily.</text>
</comment>
<evidence type="ECO:0000256" key="3">
    <source>
        <dbReference type="ARBA" id="ARBA00023167"/>
    </source>
</evidence>
<dbReference type="InterPro" id="IPR011559">
    <property type="entry name" value="Initiation_fac_2B_a/b/d"/>
</dbReference>
<dbReference type="Proteomes" id="UP000444721">
    <property type="component" value="Unassembled WGS sequence"/>
</dbReference>
<protein>
    <recommendedName>
        <fullName evidence="6">Methylthioribose-1-phosphate isomerase</fullName>
        <shortName evidence="6">M1Pi</shortName>
        <shortName evidence="6">MTR-1-P isomerase</shortName>
        <ecNumber evidence="6">5.3.1.23</ecNumber>
    </recommendedName>
    <alternativeName>
        <fullName evidence="6">S-methyl-5-thioribose-1-phosphate isomerase</fullName>
    </alternativeName>
    <alternativeName>
        <fullName evidence="6">Translation initiation factor eIF-2B subunit alpha/beta/delta-like protein</fullName>
    </alternativeName>
</protein>
<sequence>MATTTRATLEAIKYQRGSLEILDQLLIPKTFVYEVIDTTEKAFHAIRDMKVRGAPAIAIVAVLSLAVEASKLLSDQQQDASGVAQLFIKKLDHLAESRPTAVNLFQAVGDFKNKIQTAVQQPKTAQQICQLVIDEAEALMNRDIEENARISEFGSEHIISTSSNGNLQVLTHCNTGALATMKYGTALGVIRFLHKKQVLDHAFCTETRPYNQGARLTAFELVYEKIPATLICDSAVSYLFKTKKIDAIIVGADRVCNNGDTANKIGTYHIAVSAKHHGIPFYVAAPFTSIDLTLASGDLITIEERSSIEVTHFRGDRTVCEGIGVWNPGFDVTSAELISGFFTDIGVFTPLTDPTTGKKYYDLKTQQAEMLKSKQQ</sequence>
<evidence type="ECO:0000256" key="2">
    <source>
        <dbReference type="ARBA" id="ARBA00022605"/>
    </source>
</evidence>
<dbReference type="VEuPathDB" id="AmoebaDB:NF0010670"/>
<keyword evidence="8" id="KW-1185">Reference proteome</keyword>
<organism evidence="7 8">
    <name type="scientific">Naegleria fowleri</name>
    <name type="common">Brain eating amoeba</name>
    <dbReference type="NCBI Taxonomy" id="5763"/>
    <lineage>
        <taxon>Eukaryota</taxon>
        <taxon>Discoba</taxon>
        <taxon>Heterolobosea</taxon>
        <taxon>Tetramitia</taxon>
        <taxon>Eutetramitia</taxon>
        <taxon>Vahlkampfiidae</taxon>
        <taxon>Naegleria</taxon>
    </lineage>
</organism>
<dbReference type="GO" id="GO:0019509">
    <property type="term" value="P:L-methionine salvage from methylthioadenosine"/>
    <property type="evidence" value="ECO:0007669"/>
    <property type="project" value="UniProtKB-UniRule"/>
</dbReference>
<dbReference type="InterPro" id="IPR037171">
    <property type="entry name" value="NagB/RpiA_transferase-like"/>
</dbReference>
<comment type="catalytic activity">
    <reaction evidence="6">
        <text>5-(methylsulfanyl)-alpha-D-ribose 1-phosphate = 5-(methylsulfanyl)-D-ribulose 1-phosphate</text>
        <dbReference type="Rhea" id="RHEA:19989"/>
        <dbReference type="ChEBI" id="CHEBI:58533"/>
        <dbReference type="ChEBI" id="CHEBI:58548"/>
        <dbReference type="EC" id="5.3.1.23"/>
    </reaction>
</comment>
<evidence type="ECO:0000256" key="6">
    <source>
        <dbReference type="HAMAP-Rule" id="MF_03119"/>
    </source>
</evidence>
<comment type="subcellular location">
    <subcellularLocation>
        <location evidence="6">Cytoplasm</location>
    </subcellularLocation>
    <subcellularLocation>
        <location evidence="6">Nucleus</location>
    </subcellularLocation>
</comment>
<dbReference type="RefSeq" id="XP_044569740.1">
    <property type="nucleotide sequence ID" value="XM_044710252.1"/>
</dbReference>
<comment type="function">
    <text evidence="6">Catalyzes the interconversion of methylthioribose-1-phosphate (MTR-1-P) into methylthioribulose-1-phosphate (MTRu-1-P).</text>
</comment>
<dbReference type="FunFam" id="3.40.50.10470:FF:000003">
    <property type="entry name" value="Methylthioribose-1-phosphate isomerase"/>
    <property type="match status" value="1"/>
</dbReference>
<evidence type="ECO:0000313" key="7">
    <source>
        <dbReference type="EMBL" id="KAF0985027.1"/>
    </source>
</evidence>
<dbReference type="NCBIfam" id="TIGR00512">
    <property type="entry name" value="salvage_mtnA"/>
    <property type="match status" value="1"/>
</dbReference>
<dbReference type="InterPro" id="IPR042529">
    <property type="entry name" value="IF_2B-like_C"/>
</dbReference>
<dbReference type="Gene3D" id="1.20.120.420">
    <property type="entry name" value="translation initiation factor eif-2b, domain 1"/>
    <property type="match status" value="1"/>
</dbReference>
<dbReference type="NCBIfam" id="TIGR00524">
    <property type="entry name" value="eIF-2B_rel"/>
    <property type="match status" value="1"/>
</dbReference>
<dbReference type="GO" id="GO:0005634">
    <property type="term" value="C:nucleus"/>
    <property type="evidence" value="ECO:0007669"/>
    <property type="project" value="UniProtKB-SubCell"/>
</dbReference>
<dbReference type="HAMAP" id="MF_01678">
    <property type="entry name" value="Salvage_MtnA"/>
    <property type="match status" value="1"/>
</dbReference>
<dbReference type="Gene3D" id="3.40.50.10470">
    <property type="entry name" value="Translation initiation factor eif-2b, domain 2"/>
    <property type="match status" value="1"/>
</dbReference>
<dbReference type="Pfam" id="PF01008">
    <property type="entry name" value="IF-2B"/>
    <property type="match status" value="1"/>
</dbReference>
<proteinExistence type="inferred from homology"/>
<dbReference type="UniPathway" id="UPA00904">
    <property type="reaction ID" value="UER00874"/>
</dbReference>
<evidence type="ECO:0000256" key="1">
    <source>
        <dbReference type="ARBA" id="ARBA00022490"/>
    </source>
</evidence>
<dbReference type="SUPFAM" id="SSF100950">
    <property type="entry name" value="NagB/RpiA/CoA transferase-like"/>
    <property type="match status" value="1"/>
</dbReference>
<accession>A0A6A5C6V1</accession>
<dbReference type="NCBIfam" id="NF004326">
    <property type="entry name" value="PRK05720.1"/>
    <property type="match status" value="1"/>
</dbReference>
<keyword evidence="2 6" id="KW-0028">Amino-acid biosynthesis</keyword>
<dbReference type="FunFam" id="1.20.120.420:FF:000003">
    <property type="entry name" value="Methylthioribose-1-phosphate isomerase"/>
    <property type="match status" value="1"/>
</dbReference>
<keyword evidence="1 6" id="KW-0963">Cytoplasm</keyword>
<name>A0A6A5C6V1_NAEFO</name>
<keyword evidence="3 6" id="KW-0486">Methionine biosynthesis</keyword>
<comment type="caution">
    <text evidence="7">The sequence shown here is derived from an EMBL/GenBank/DDBJ whole genome shotgun (WGS) entry which is preliminary data.</text>
</comment>
<dbReference type="GO" id="GO:0046523">
    <property type="term" value="F:S-methyl-5-thioribose-1-phosphate isomerase activity"/>
    <property type="evidence" value="ECO:0007669"/>
    <property type="project" value="UniProtKB-UniRule"/>
</dbReference>
<dbReference type="PANTHER" id="PTHR43475">
    <property type="entry name" value="METHYLTHIORIBOSE-1-PHOSPHATE ISOMERASE"/>
    <property type="match status" value="1"/>
</dbReference>
<dbReference type="GO" id="GO:0005737">
    <property type="term" value="C:cytoplasm"/>
    <property type="evidence" value="ECO:0007669"/>
    <property type="project" value="UniProtKB-SubCell"/>
</dbReference>
<comment type="pathway">
    <text evidence="6">Amino-acid biosynthesis; L-methionine biosynthesis via salvage pathway; L-methionine from S-methyl-5-thio-alpha-D-ribose 1-phosphate: step 1/6.</text>
</comment>
<keyword evidence="4 6" id="KW-0413">Isomerase</keyword>
<keyword evidence="5 6" id="KW-0539">Nucleus</keyword>
<evidence type="ECO:0000256" key="4">
    <source>
        <dbReference type="ARBA" id="ARBA00023235"/>
    </source>
</evidence>
<dbReference type="EMBL" id="VFQX01000001">
    <property type="protein sequence ID" value="KAF0985027.1"/>
    <property type="molecule type" value="Genomic_DNA"/>
</dbReference>
<dbReference type="OMA" id="CETRPLN"/>
<dbReference type="OrthoDB" id="2461at2759"/>
<dbReference type="VEuPathDB" id="AmoebaDB:NfTy_026120"/>
<evidence type="ECO:0000313" key="8">
    <source>
        <dbReference type="Proteomes" id="UP000444721"/>
    </source>
</evidence>
<feature type="active site" description="Proton donor" evidence="6">
    <location>
        <position position="253"/>
    </location>
</feature>
<dbReference type="AlphaFoldDB" id="A0A6A5C6V1"/>
<dbReference type="InterPro" id="IPR000649">
    <property type="entry name" value="IF-2B-related"/>
</dbReference>
<gene>
    <name evidence="7" type="ORF">FDP41_000066</name>
</gene>
<dbReference type="PANTHER" id="PTHR43475:SF1">
    <property type="entry name" value="METHYLTHIORIBOSE-1-PHOSPHATE ISOMERASE"/>
    <property type="match status" value="1"/>
</dbReference>
<feature type="site" description="Transition state stabilizer" evidence="6">
    <location>
        <position position="173"/>
    </location>
</feature>
<dbReference type="VEuPathDB" id="AmoebaDB:FDP41_000066"/>
<dbReference type="InterPro" id="IPR027363">
    <property type="entry name" value="M1Pi_N"/>
</dbReference>
<dbReference type="EC" id="5.3.1.23" evidence="6"/>
<evidence type="ECO:0000256" key="5">
    <source>
        <dbReference type="ARBA" id="ARBA00023242"/>
    </source>
</evidence>
<dbReference type="InterPro" id="IPR005251">
    <property type="entry name" value="IF-M1Pi"/>
</dbReference>